<organism evidence="2 3">
    <name type="scientific">Erwinia phage vB_EamM_MadMel</name>
    <dbReference type="NCBI Taxonomy" id="2060128"/>
    <lineage>
        <taxon>Viruses</taxon>
        <taxon>Duplodnaviria</taxon>
        <taxon>Heunggongvirae</taxon>
        <taxon>Uroviricota</taxon>
        <taxon>Caudoviricetes</taxon>
        <taxon>Chimalliviridae</taxon>
        <taxon>Agricanvirus</taxon>
        <taxon>Agricanvirus specialG</taxon>
    </lineage>
</organism>
<keyword evidence="1" id="KW-0812">Transmembrane</keyword>
<name>A0A2H5BJP5_9CAUD</name>
<sequence length="123" mass="13942">MQRSGGVMSKAKAVWDDLSYTLLILGAWLLYIVFVGWCAYFFPEKTIIKNDEDLLAYQEGDGRFNRFVNEALETVIADTECLYPITITKRGHWFFAADMFTVQNAKCISQVGLNNNVTTTPIS</sequence>
<protein>
    <submittedName>
        <fullName evidence="2">Uncharacterized protein</fullName>
    </submittedName>
</protein>
<evidence type="ECO:0000313" key="2">
    <source>
        <dbReference type="EMBL" id="AUG86533.1"/>
    </source>
</evidence>
<keyword evidence="1" id="KW-0472">Membrane</keyword>
<reference evidence="3" key="1">
    <citation type="submission" date="2017-12" db="EMBL/GenBank/DDBJ databases">
        <authorList>
            <person name="Sharma R."/>
            <person name="Wood M.E."/>
            <person name="Beatty N."/>
            <person name="Choi M.C."/>
            <person name="Duncan S."/>
            <person name="Fajardo C.P."/>
            <person name="Ferguson H.P."/>
            <person name="Kruger J.L."/>
            <person name="Webb C.J."/>
            <person name="Grose J.H."/>
        </authorList>
    </citation>
    <scope>NUCLEOTIDE SEQUENCE [LARGE SCALE GENOMIC DNA]</scope>
</reference>
<dbReference type="EMBL" id="MG655269">
    <property type="protein sequence ID" value="AUG86533.1"/>
    <property type="molecule type" value="Genomic_DNA"/>
</dbReference>
<evidence type="ECO:0000313" key="3">
    <source>
        <dbReference type="Proteomes" id="UP000241631"/>
    </source>
</evidence>
<feature type="transmembrane region" description="Helical" evidence="1">
    <location>
        <begin position="20"/>
        <end position="42"/>
    </location>
</feature>
<accession>A0A2H5BJP5</accession>
<evidence type="ECO:0000256" key="1">
    <source>
        <dbReference type="SAM" id="Phobius"/>
    </source>
</evidence>
<gene>
    <name evidence="2" type="ORF">MADMEL_105</name>
</gene>
<dbReference type="Proteomes" id="UP000241631">
    <property type="component" value="Segment"/>
</dbReference>
<proteinExistence type="predicted"/>
<keyword evidence="1" id="KW-1133">Transmembrane helix</keyword>